<evidence type="ECO:0000256" key="9">
    <source>
        <dbReference type="ARBA" id="ARBA00023182"/>
    </source>
</evidence>
<keyword evidence="7" id="KW-1015">Disulfide bond</keyword>
<feature type="non-terminal residue" evidence="11">
    <location>
        <position position="1"/>
    </location>
</feature>
<keyword evidence="5" id="KW-1064">Adaptive immunity</keyword>
<dbReference type="SUPFAM" id="SSF54452">
    <property type="entry name" value="MHC antigen-recognition domain"/>
    <property type="match status" value="1"/>
</dbReference>
<evidence type="ECO:0000256" key="2">
    <source>
        <dbReference type="ARBA" id="ARBA00022692"/>
    </source>
</evidence>
<organism evidence="11 12">
    <name type="scientific">Nesospiza acunhae</name>
    <dbReference type="NCBI Taxonomy" id="381881"/>
    <lineage>
        <taxon>Eukaryota</taxon>
        <taxon>Metazoa</taxon>
        <taxon>Chordata</taxon>
        <taxon>Craniata</taxon>
        <taxon>Vertebrata</taxon>
        <taxon>Euteleostomi</taxon>
        <taxon>Archelosauria</taxon>
        <taxon>Archosauria</taxon>
        <taxon>Dinosauria</taxon>
        <taxon>Saurischia</taxon>
        <taxon>Theropoda</taxon>
        <taxon>Coelurosauria</taxon>
        <taxon>Aves</taxon>
        <taxon>Neognathae</taxon>
        <taxon>Neoaves</taxon>
        <taxon>Telluraves</taxon>
        <taxon>Australaves</taxon>
        <taxon>Passeriformes</taxon>
        <taxon>Thraupidae</taxon>
        <taxon>Nesospiza</taxon>
    </lineage>
</organism>
<dbReference type="Pfam" id="PF00969">
    <property type="entry name" value="MHC_II_beta"/>
    <property type="match status" value="1"/>
</dbReference>
<feature type="domain" description="MHC class II beta chain N-terminal" evidence="10">
    <location>
        <begin position="17"/>
        <end position="91"/>
    </location>
</feature>
<feature type="non-terminal residue" evidence="11">
    <location>
        <position position="97"/>
    </location>
</feature>
<evidence type="ECO:0000256" key="3">
    <source>
        <dbReference type="ARBA" id="ARBA00022859"/>
    </source>
</evidence>
<dbReference type="PANTHER" id="PTHR19944:SF99">
    <property type="entry name" value="HLA CLASS II HISTOCOMPATIBILITY ANTIGEN, DRB1 BETA CHAIN"/>
    <property type="match status" value="1"/>
</dbReference>
<keyword evidence="3" id="KW-0391">Immunity</keyword>
<dbReference type="InterPro" id="IPR050160">
    <property type="entry name" value="MHC/Immunoglobulin"/>
</dbReference>
<evidence type="ECO:0000256" key="6">
    <source>
        <dbReference type="ARBA" id="ARBA00023136"/>
    </source>
</evidence>
<evidence type="ECO:0000313" key="12">
    <source>
        <dbReference type="Proteomes" id="UP000549091"/>
    </source>
</evidence>
<keyword evidence="12" id="KW-1185">Reference proteome</keyword>
<dbReference type="Proteomes" id="UP000549091">
    <property type="component" value="Unassembled WGS sequence"/>
</dbReference>
<dbReference type="GO" id="GO:0042613">
    <property type="term" value="C:MHC class II protein complex"/>
    <property type="evidence" value="ECO:0007669"/>
    <property type="project" value="UniProtKB-KW"/>
</dbReference>
<evidence type="ECO:0000256" key="1">
    <source>
        <dbReference type="ARBA" id="ARBA00004479"/>
    </source>
</evidence>
<sequence length="97" mass="11541">PELCPAHLGVFQRIAKGECYFINGTEWVQYVERYSYNREEILHFDCDVGHFVGFTRFGEKVAGYWNSLPDFMRLKRTAVDWYCRNNYEVAAVFITER</sequence>
<dbReference type="AlphaFoldDB" id="A0A7K7RQP8"/>
<dbReference type="EMBL" id="VZSU01000885">
    <property type="protein sequence ID" value="NWZ94602.1"/>
    <property type="molecule type" value="Genomic_DNA"/>
</dbReference>
<evidence type="ECO:0000256" key="5">
    <source>
        <dbReference type="ARBA" id="ARBA00023130"/>
    </source>
</evidence>
<keyword evidence="4" id="KW-1133">Transmembrane helix</keyword>
<dbReference type="InterPro" id="IPR011162">
    <property type="entry name" value="MHC_I/II-like_Ag-recog"/>
</dbReference>
<comment type="subcellular location">
    <subcellularLocation>
        <location evidence="1">Membrane</location>
        <topology evidence="1">Single-pass type I membrane protein</topology>
    </subcellularLocation>
</comment>
<accession>A0A7K7RQP8</accession>
<keyword evidence="8" id="KW-0325">Glycoprotein</keyword>
<gene>
    <name evidence="11" type="primary">Hb2d_1</name>
    <name evidence="11" type="ORF">NESACU_R15968</name>
</gene>
<comment type="caution">
    <text evidence="11">The sequence shown here is derived from an EMBL/GenBank/DDBJ whole genome shotgun (WGS) entry which is preliminary data.</text>
</comment>
<name>A0A7K7RQP8_9PASS</name>
<dbReference type="FunFam" id="3.10.320.10:FF:000001">
    <property type="entry name" value="HLA class II histocompatibility antigen, DRB1-1 beta chain"/>
    <property type="match status" value="1"/>
</dbReference>
<dbReference type="GO" id="GO:0002504">
    <property type="term" value="P:antigen processing and presentation of peptide or polysaccharide antigen via MHC class II"/>
    <property type="evidence" value="ECO:0007669"/>
    <property type="project" value="UniProtKB-KW"/>
</dbReference>
<evidence type="ECO:0000256" key="4">
    <source>
        <dbReference type="ARBA" id="ARBA00022989"/>
    </source>
</evidence>
<reference evidence="11 12" key="1">
    <citation type="submission" date="2019-09" db="EMBL/GenBank/DDBJ databases">
        <title>Bird 10,000 Genomes (B10K) Project - Family phase.</title>
        <authorList>
            <person name="Zhang G."/>
        </authorList>
    </citation>
    <scope>NUCLEOTIDE SEQUENCE [LARGE SCALE GENOMIC DNA]</scope>
    <source>
        <strain evidence="11">OUT-0053</strain>
        <tissue evidence="11">Muscle</tissue>
    </source>
</reference>
<evidence type="ECO:0000256" key="7">
    <source>
        <dbReference type="ARBA" id="ARBA00023157"/>
    </source>
</evidence>
<dbReference type="GO" id="GO:0002250">
    <property type="term" value="P:adaptive immune response"/>
    <property type="evidence" value="ECO:0007669"/>
    <property type="project" value="UniProtKB-KW"/>
</dbReference>
<dbReference type="PANTHER" id="PTHR19944">
    <property type="entry name" value="MHC CLASS II-RELATED"/>
    <property type="match status" value="1"/>
</dbReference>
<keyword evidence="2" id="KW-0812">Transmembrane</keyword>
<evidence type="ECO:0000313" key="11">
    <source>
        <dbReference type="EMBL" id="NWZ94602.1"/>
    </source>
</evidence>
<evidence type="ECO:0000256" key="8">
    <source>
        <dbReference type="ARBA" id="ARBA00023180"/>
    </source>
</evidence>
<proteinExistence type="predicted"/>
<dbReference type="InterPro" id="IPR000353">
    <property type="entry name" value="MHC_II_b_N"/>
</dbReference>
<keyword evidence="6" id="KW-0472">Membrane</keyword>
<dbReference type="SMART" id="SM00921">
    <property type="entry name" value="MHC_II_beta"/>
    <property type="match status" value="1"/>
</dbReference>
<evidence type="ECO:0000259" key="10">
    <source>
        <dbReference type="SMART" id="SM00921"/>
    </source>
</evidence>
<keyword evidence="9" id="KW-0491">MHC II</keyword>
<protein>
    <submittedName>
        <fullName evidence="11">HB2D protein</fullName>
    </submittedName>
</protein>
<dbReference type="Gene3D" id="3.10.320.10">
    <property type="entry name" value="Class II Histocompatibility Antigen, M Beta Chain, Chain B, domain 1"/>
    <property type="match status" value="1"/>
</dbReference>
<dbReference type="InterPro" id="IPR014745">
    <property type="entry name" value="MHC_II_a/b_N"/>
</dbReference>